<keyword evidence="2 6" id="KW-0238">DNA-binding</keyword>
<proteinExistence type="predicted"/>
<evidence type="ECO:0000256" key="2">
    <source>
        <dbReference type="ARBA" id="ARBA00023125"/>
    </source>
</evidence>
<dbReference type="Proteomes" id="UP000272400">
    <property type="component" value="Unassembled WGS sequence"/>
</dbReference>
<dbReference type="Gene3D" id="1.10.10.60">
    <property type="entry name" value="Homeodomain-like"/>
    <property type="match status" value="1"/>
</dbReference>
<evidence type="ECO:0000259" key="5">
    <source>
        <dbReference type="PROSITE" id="PS01124"/>
    </source>
</evidence>
<evidence type="ECO:0000256" key="3">
    <source>
        <dbReference type="ARBA" id="ARBA00023163"/>
    </source>
</evidence>
<dbReference type="AlphaFoldDB" id="A0A3N1D8D5"/>
<dbReference type="GO" id="GO:0003700">
    <property type="term" value="F:DNA-binding transcription factor activity"/>
    <property type="evidence" value="ECO:0007669"/>
    <property type="project" value="InterPro"/>
</dbReference>
<dbReference type="PANTHER" id="PTHR46796:SF15">
    <property type="entry name" value="BLL1074 PROTEIN"/>
    <property type="match status" value="1"/>
</dbReference>
<dbReference type="PROSITE" id="PS01124">
    <property type="entry name" value="HTH_ARAC_FAMILY_2"/>
    <property type="match status" value="1"/>
</dbReference>
<dbReference type="EMBL" id="RJKE01000001">
    <property type="protein sequence ID" value="ROO89790.1"/>
    <property type="molecule type" value="Genomic_DNA"/>
</dbReference>
<gene>
    <name evidence="6" type="ORF">EDD29_7498</name>
</gene>
<keyword evidence="3" id="KW-0804">Transcription</keyword>
<evidence type="ECO:0000313" key="6">
    <source>
        <dbReference type="EMBL" id="ROO89790.1"/>
    </source>
</evidence>
<keyword evidence="7" id="KW-1185">Reference proteome</keyword>
<dbReference type="OrthoDB" id="2559672at2"/>
<comment type="caution">
    <text evidence="6">The sequence shown here is derived from an EMBL/GenBank/DDBJ whole genome shotgun (WGS) entry which is preliminary data.</text>
</comment>
<dbReference type="InterPro" id="IPR018060">
    <property type="entry name" value="HTH_AraC"/>
</dbReference>
<reference evidence="6 7" key="1">
    <citation type="submission" date="2018-11" db="EMBL/GenBank/DDBJ databases">
        <title>Sequencing the genomes of 1000 actinobacteria strains.</title>
        <authorList>
            <person name="Klenk H.-P."/>
        </authorList>
    </citation>
    <scope>NUCLEOTIDE SEQUENCE [LARGE SCALE GENOMIC DNA]</scope>
    <source>
        <strain evidence="6 7">DSM 44254</strain>
    </source>
</reference>
<evidence type="ECO:0000256" key="4">
    <source>
        <dbReference type="SAM" id="MobiDB-lite"/>
    </source>
</evidence>
<protein>
    <submittedName>
        <fullName evidence="6">AraC-like DNA-binding protein</fullName>
    </submittedName>
</protein>
<dbReference type="Pfam" id="PF20240">
    <property type="entry name" value="DUF6597"/>
    <property type="match status" value="1"/>
</dbReference>
<accession>A0A3N1D8D5</accession>
<dbReference type="PANTHER" id="PTHR46796">
    <property type="entry name" value="HTH-TYPE TRANSCRIPTIONAL ACTIVATOR RHAS-RELATED"/>
    <property type="match status" value="1"/>
</dbReference>
<dbReference type="SMART" id="SM00342">
    <property type="entry name" value="HTH_ARAC"/>
    <property type="match status" value="1"/>
</dbReference>
<dbReference type="GO" id="GO:0043565">
    <property type="term" value="F:sequence-specific DNA binding"/>
    <property type="evidence" value="ECO:0007669"/>
    <property type="project" value="InterPro"/>
</dbReference>
<dbReference type="InterPro" id="IPR046532">
    <property type="entry name" value="DUF6597"/>
</dbReference>
<keyword evidence="1" id="KW-0805">Transcription regulation</keyword>
<dbReference type="Pfam" id="PF12833">
    <property type="entry name" value="HTH_18"/>
    <property type="match status" value="1"/>
</dbReference>
<organism evidence="6 7">
    <name type="scientific">Actinocorallia herbida</name>
    <dbReference type="NCBI Taxonomy" id="58109"/>
    <lineage>
        <taxon>Bacteria</taxon>
        <taxon>Bacillati</taxon>
        <taxon>Actinomycetota</taxon>
        <taxon>Actinomycetes</taxon>
        <taxon>Streptosporangiales</taxon>
        <taxon>Thermomonosporaceae</taxon>
        <taxon>Actinocorallia</taxon>
    </lineage>
</organism>
<name>A0A3N1D8D5_9ACTN</name>
<evidence type="ECO:0000256" key="1">
    <source>
        <dbReference type="ARBA" id="ARBA00023015"/>
    </source>
</evidence>
<dbReference type="RefSeq" id="WP_123668827.1">
    <property type="nucleotide sequence ID" value="NZ_RJKE01000001.1"/>
</dbReference>
<dbReference type="InterPro" id="IPR050204">
    <property type="entry name" value="AraC_XylS_family_regulators"/>
</dbReference>
<evidence type="ECO:0000313" key="7">
    <source>
        <dbReference type="Proteomes" id="UP000272400"/>
    </source>
</evidence>
<feature type="domain" description="HTH araC/xylS-type" evidence="5">
    <location>
        <begin position="173"/>
        <end position="274"/>
    </location>
</feature>
<sequence length="279" mass="29683">MAETANPQAGTGGRGLREARGVVRPAEMARHIALDQRPPDPGLAAFVEHHWCVRWRVAEPYDAKVLSHPNVHLAFEPEGPFVYGVDRSVFVRRLNGAGHVLGVKFRPGAFRALLDGPVADLADRRIDAAAVFGPSVLAVNAAVQARTDLADMTADAESFLGPLLPAEPDPQAVRAAGLVARFTAEPSLVRVDDAADEAGLSVRGLQRLFAEYVGASPKWVLRRARLHEVAQRAAAGAGIDWPALAADLGYTDQSHLIRDFTGAVGESPARYSAAASPRG</sequence>
<feature type="region of interest" description="Disordered" evidence="4">
    <location>
        <begin position="1"/>
        <end position="20"/>
    </location>
</feature>